<dbReference type="GO" id="GO:0016020">
    <property type="term" value="C:membrane"/>
    <property type="evidence" value="ECO:0007669"/>
    <property type="project" value="TreeGrafter"/>
</dbReference>
<accession>A0AAD8H7C6</accession>
<dbReference type="Proteomes" id="UP001237642">
    <property type="component" value="Unassembled WGS sequence"/>
</dbReference>
<sequence>MRVDIQEINRIHMRYRVFEVWCLHIPFDDRTPFEGLVKFVENTIRQQHSFYPHKPIYIVGDSFGGCIALAVASSNPSIDLILILVNPATSFDKSPLKRILSIGETFADEFESVVPYILSIVLGDPLKAGMVNIKSVWPIRDKFGKFFNNIIDVMPSIHVLADNIPRGTFQWKLNLQKASDIYLKPRLHTVKAEVLVLARLSFL</sequence>
<keyword evidence="2" id="KW-1185">Reference proteome</keyword>
<dbReference type="PANTHER" id="PTHR22753:SF14">
    <property type="entry name" value="MONOACYLGLYCEROL_DIACYLGLYCEROL O-ACYLTRANSFERASE"/>
    <property type="match status" value="1"/>
</dbReference>
<evidence type="ECO:0000313" key="2">
    <source>
        <dbReference type="Proteomes" id="UP001237642"/>
    </source>
</evidence>
<keyword evidence="1" id="KW-0012">Acyltransferase</keyword>
<protein>
    <submittedName>
        <fullName evidence="1">Acyltransferase-like protein, chloroplastic</fullName>
    </submittedName>
</protein>
<comment type="caution">
    <text evidence="1">The sequence shown here is derived from an EMBL/GenBank/DDBJ whole genome shotgun (WGS) entry which is preliminary data.</text>
</comment>
<dbReference type="AlphaFoldDB" id="A0AAD8H7C6"/>
<proteinExistence type="predicted"/>
<dbReference type="InterPro" id="IPR029058">
    <property type="entry name" value="AB_hydrolase_fold"/>
</dbReference>
<evidence type="ECO:0000313" key="1">
    <source>
        <dbReference type="EMBL" id="KAK1361403.1"/>
    </source>
</evidence>
<name>A0AAD8H7C6_9APIA</name>
<dbReference type="PANTHER" id="PTHR22753">
    <property type="entry name" value="TRANSMEMBRANE PROTEIN 68"/>
    <property type="match status" value="1"/>
</dbReference>
<dbReference type="GO" id="GO:0016746">
    <property type="term" value="F:acyltransferase activity"/>
    <property type="evidence" value="ECO:0007669"/>
    <property type="project" value="UniProtKB-KW"/>
</dbReference>
<reference evidence="1" key="1">
    <citation type="submission" date="2023-02" db="EMBL/GenBank/DDBJ databases">
        <title>Genome of toxic invasive species Heracleum sosnowskyi carries increased number of genes despite the absence of recent whole-genome duplications.</title>
        <authorList>
            <person name="Schelkunov M."/>
            <person name="Shtratnikova V."/>
            <person name="Makarenko M."/>
            <person name="Klepikova A."/>
            <person name="Omelchenko D."/>
            <person name="Novikova G."/>
            <person name="Obukhova E."/>
            <person name="Bogdanov V."/>
            <person name="Penin A."/>
            <person name="Logacheva M."/>
        </authorList>
    </citation>
    <scope>NUCLEOTIDE SEQUENCE</scope>
    <source>
        <strain evidence="1">Hsosn_3</strain>
        <tissue evidence="1">Leaf</tissue>
    </source>
</reference>
<dbReference type="EMBL" id="JAUIZM010000010">
    <property type="protein sequence ID" value="KAK1361403.1"/>
    <property type="molecule type" value="Genomic_DNA"/>
</dbReference>
<keyword evidence="1" id="KW-0808">Transferase</keyword>
<dbReference type="Gene3D" id="3.40.50.1820">
    <property type="entry name" value="alpha/beta hydrolase"/>
    <property type="match status" value="1"/>
</dbReference>
<reference evidence="1" key="2">
    <citation type="submission" date="2023-05" db="EMBL/GenBank/DDBJ databases">
        <authorList>
            <person name="Schelkunov M.I."/>
        </authorList>
    </citation>
    <scope>NUCLEOTIDE SEQUENCE</scope>
    <source>
        <strain evidence="1">Hsosn_3</strain>
        <tissue evidence="1">Leaf</tissue>
    </source>
</reference>
<dbReference type="SUPFAM" id="SSF53474">
    <property type="entry name" value="alpha/beta-Hydrolases"/>
    <property type="match status" value="2"/>
</dbReference>
<gene>
    <name evidence="1" type="ORF">POM88_045877</name>
</gene>
<organism evidence="1 2">
    <name type="scientific">Heracleum sosnowskyi</name>
    <dbReference type="NCBI Taxonomy" id="360622"/>
    <lineage>
        <taxon>Eukaryota</taxon>
        <taxon>Viridiplantae</taxon>
        <taxon>Streptophyta</taxon>
        <taxon>Embryophyta</taxon>
        <taxon>Tracheophyta</taxon>
        <taxon>Spermatophyta</taxon>
        <taxon>Magnoliopsida</taxon>
        <taxon>eudicotyledons</taxon>
        <taxon>Gunneridae</taxon>
        <taxon>Pentapetalae</taxon>
        <taxon>asterids</taxon>
        <taxon>campanulids</taxon>
        <taxon>Apiales</taxon>
        <taxon>Apiaceae</taxon>
        <taxon>Apioideae</taxon>
        <taxon>apioid superclade</taxon>
        <taxon>Tordylieae</taxon>
        <taxon>Tordyliinae</taxon>
        <taxon>Heracleum</taxon>
    </lineage>
</organism>